<dbReference type="AlphaFoldDB" id="A0AAV5IFI8"/>
<reference evidence="1 2" key="1">
    <citation type="journal article" date="2021" name="Commun. Biol.">
        <title>The genome of Shorea leprosula (Dipterocarpaceae) highlights the ecological relevance of drought in aseasonal tropical rainforests.</title>
        <authorList>
            <person name="Ng K.K.S."/>
            <person name="Kobayashi M.J."/>
            <person name="Fawcett J.A."/>
            <person name="Hatakeyama M."/>
            <person name="Paape T."/>
            <person name="Ng C.H."/>
            <person name="Ang C.C."/>
            <person name="Tnah L.H."/>
            <person name="Lee C.T."/>
            <person name="Nishiyama T."/>
            <person name="Sese J."/>
            <person name="O'Brien M.J."/>
            <person name="Copetti D."/>
            <person name="Mohd Noor M.I."/>
            <person name="Ong R.C."/>
            <person name="Putra M."/>
            <person name="Sireger I.Z."/>
            <person name="Indrioko S."/>
            <person name="Kosugi Y."/>
            <person name="Izuno A."/>
            <person name="Isagi Y."/>
            <person name="Lee S.L."/>
            <person name="Shimizu K.K."/>
        </authorList>
    </citation>
    <scope>NUCLEOTIDE SEQUENCE [LARGE SCALE GENOMIC DNA]</scope>
    <source>
        <tissue evidence="1">Leaf</tissue>
    </source>
</reference>
<name>A0AAV5IFI8_9ROSI</name>
<protein>
    <submittedName>
        <fullName evidence="1">Uncharacterized protein</fullName>
    </submittedName>
</protein>
<accession>A0AAV5IFI8</accession>
<keyword evidence="2" id="KW-1185">Reference proteome</keyword>
<proteinExistence type="predicted"/>
<evidence type="ECO:0000313" key="2">
    <source>
        <dbReference type="Proteomes" id="UP001054252"/>
    </source>
</evidence>
<organism evidence="1 2">
    <name type="scientific">Rubroshorea leprosula</name>
    <dbReference type="NCBI Taxonomy" id="152421"/>
    <lineage>
        <taxon>Eukaryota</taxon>
        <taxon>Viridiplantae</taxon>
        <taxon>Streptophyta</taxon>
        <taxon>Embryophyta</taxon>
        <taxon>Tracheophyta</taxon>
        <taxon>Spermatophyta</taxon>
        <taxon>Magnoliopsida</taxon>
        <taxon>eudicotyledons</taxon>
        <taxon>Gunneridae</taxon>
        <taxon>Pentapetalae</taxon>
        <taxon>rosids</taxon>
        <taxon>malvids</taxon>
        <taxon>Malvales</taxon>
        <taxon>Dipterocarpaceae</taxon>
        <taxon>Rubroshorea</taxon>
    </lineage>
</organism>
<sequence>MLPMYVHMRNAESNLLLAKQSGSPRIQVMPFGFRLHFVSPADVEELSENSRTYRAVSPFGNKIDWRRVTATI</sequence>
<gene>
    <name evidence="1" type="ORF">SLEP1_g13335</name>
</gene>
<dbReference type="EMBL" id="BPVZ01000016">
    <property type="protein sequence ID" value="GKV00681.1"/>
    <property type="molecule type" value="Genomic_DNA"/>
</dbReference>
<evidence type="ECO:0000313" key="1">
    <source>
        <dbReference type="EMBL" id="GKV00681.1"/>
    </source>
</evidence>
<dbReference type="Proteomes" id="UP001054252">
    <property type="component" value="Unassembled WGS sequence"/>
</dbReference>
<comment type="caution">
    <text evidence="1">The sequence shown here is derived from an EMBL/GenBank/DDBJ whole genome shotgun (WGS) entry which is preliminary data.</text>
</comment>